<evidence type="ECO:0000256" key="4">
    <source>
        <dbReference type="ARBA" id="ARBA00023098"/>
    </source>
</evidence>
<keyword evidence="5 8" id="KW-0012">Acyltransferase</keyword>
<dbReference type="InterPro" id="IPR002123">
    <property type="entry name" value="Plipid/glycerol_acylTrfase"/>
</dbReference>
<dbReference type="RefSeq" id="WP_245778882.1">
    <property type="nucleotide sequence ID" value="NZ_FOVF01000012.1"/>
</dbReference>
<evidence type="ECO:0000256" key="3">
    <source>
        <dbReference type="ARBA" id="ARBA00022679"/>
    </source>
</evidence>
<accession>A0A1I4XVB5</accession>
<dbReference type="STRING" id="578942.SAMN05216289_11274"/>
<keyword evidence="6" id="KW-0472">Membrane</keyword>
<evidence type="ECO:0000256" key="6">
    <source>
        <dbReference type="SAM" id="Phobius"/>
    </source>
</evidence>
<keyword evidence="9" id="KW-1185">Reference proteome</keyword>
<dbReference type="Pfam" id="PF01553">
    <property type="entry name" value="Acyltransferase"/>
    <property type="match status" value="1"/>
</dbReference>
<dbReference type="PANTHER" id="PTHR10434">
    <property type="entry name" value="1-ACYL-SN-GLYCEROL-3-PHOSPHATE ACYLTRANSFERASE"/>
    <property type="match status" value="1"/>
</dbReference>
<protein>
    <submittedName>
        <fullName evidence="8">Lyso-ornithine lipid acyltransferase</fullName>
    </submittedName>
</protein>
<name>A0A1I4XVB5_9GAMM</name>
<keyword evidence="4" id="KW-0443">Lipid metabolism</keyword>
<keyword evidence="6" id="KW-0812">Transmembrane</keyword>
<sequence length="268" mass="30132">MNSATDRTGETARRDAMRPLRYLVRTPFVLLHIVFALPLAVIALNPLVARIPVGRRRFDQFMISWWSGTLVRLFGFRVRAFGTPQSGAVMYVANHVSWLDIELMHSQRAISFVAKSEIAQWPLVGWLATRAGTIYHRRGNSDSMTAVMGRVVERLRQGEPVGIFPEGGTGRGDQVRTFHARIFQAALDAEVPVQPVALRYGRHGRQDLSMPFGANEGFFTNLLRILGNPSMDAEVHFLECVEATPEARRRMAEESRARIVRTLGYGDL</sequence>
<dbReference type="EMBL" id="FOVF01000012">
    <property type="protein sequence ID" value="SFN29764.1"/>
    <property type="molecule type" value="Genomic_DNA"/>
</dbReference>
<keyword evidence="3 8" id="KW-0808">Transferase</keyword>
<organism evidence="8 9">
    <name type="scientific">Dokdonella immobilis</name>
    <dbReference type="NCBI Taxonomy" id="578942"/>
    <lineage>
        <taxon>Bacteria</taxon>
        <taxon>Pseudomonadati</taxon>
        <taxon>Pseudomonadota</taxon>
        <taxon>Gammaproteobacteria</taxon>
        <taxon>Lysobacterales</taxon>
        <taxon>Rhodanobacteraceae</taxon>
        <taxon>Dokdonella</taxon>
    </lineage>
</organism>
<dbReference type="CDD" id="cd07989">
    <property type="entry name" value="LPLAT_AGPAT-like"/>
    <property type="match status" value="1"/>
</dbReference>
<proteinExistence type="predicted"/>
<dbReference type="AlphaFoldDB" id="A0A1I4XVB5"/>
<keyword evidence="6" id="KW-1133">Transmembrane helix</keyword>
<gene>
    <name evidence="8" type="ORF">SAMN05216289_11274</name>
</gene>
<evidence type="ECO:0000256" key="5">
    <source>
        <dbReference type="ARBA" id="ARBA00023315"/>
    </source>
</evidence>
<comment type="pathway">
    <text evidence="1">Lipid metabolism.</text>
</comment>
<feature type="transmembrane region" description="Helical" evidence="6">
    <location>
        <begin position="28"/>
        <end position="48"/>
    </location>
</feature>
<dbReference type="Proteomes" id="UP000198575">
    <property type="component" value="Unassembled WGS sequence"/>
</dbReference>
<reference evidence="8 9" key="1">
    <citation type="submission" date="2016-10" db="EMBL/GenBank/DDBJ databases">
        <authorList>
            <person name="de Groot N.N."/>
        </authorList>
    </citation>
    <scope>NUCLEOTIDE SEQUENCE [LARGE SCALE GENOMIC DNA]</scope>
    <source>
        <strain evidence="8 9">CGMCC 1.7659</strain>
    </source>
</reference>
<dbReference type="GO" id="GO:0006654">
    <property type="term" value="P:phosphatidic acid biosynthetic process"/>
    <property type="evidence" value="ECO:0007669"/>
    <property type="project" value="TreeGrafter"/>
</dbReference>
<keyword evidence="2" id="KW-0444">Lipid biosynthesis</keyword>
<evidence type="ECO:0000256" key="2">
    <source>
        <dbReference type="ARBA" id="ARBA00022516"/>
    </source>
</evidence>
<evidence type="ECO:0000313" key="9">
    <source>
        <dbReference type="Proteomes" id="UP000198575"/>
    </source>
</evidence>
<dbReference type="SMART" id="SM00563">
    <property type="entry name" value="PlsC"/>
    <property type="match status" value="1"/>
</dbReference>
<evidence type="ECO:0000259" key="7">
    <source>
        <dbReference type="SMART" id="SM00563"/>
    </source>
</evidence>
<evidence type="ECO:0000313" key="8">
    <source>
        <dbReference type="EMBL" id="SFN29764.1"/>
    </source>
</evidence>
<dbReference type="SUPFAM" id="SSF69593">
    <property type="entry name" value="Glycerol-3-phosphate (1)-acyltransferase"/>
    <property type="match status" value="1"/>
</dbReference>
<feature type="domain" description="Phospholipid/glycerol acyltransferase" evidence="7">
    <location>
        <begin position="89"/>
        <end position="201"/>
    </location>
</feature>
<dbReference type="GO" id="GO:0003841">
    <property type="term" value="F:1-acylglycerol-3-phosphate O-acyltransferase activity"/>
    <property type="evidence" value="ECO:0007669"/>
    <property type="project" value="TreeGrafter"/>
</dbReference>
<evidence type="ECO:0000256" key="1">
    <source>
        <dbReference type="ARBA" id="ARBA00005189"/>
    </source>
</evidence>
<dbReference type="PANTHER" id="PTHR10434:SF64">
    <property type="entry name" value="1-ACYL-SN-GLYCEROL-3-PHOSPHATE ACYLTRANSFERASE-RELATED"/>
    <property type="match status" value="1"/>
</dbReference>